<organism evidence="2">
    <name type="scientific">uncultured Solirubrobacteraceae bacterium</name>
    <dbReference type="NCBI Taxonomy" id="1162706"/>
    <lineage>
        <taxon>Bacteria</taxon>
        <taxon>Bacillati</taxon>
        <taxon>Actinomycetota</taxon>
        <taxon>Thermoleophilia</taxon>
        <taxon>Solirubrobacterales</taxon>
        <taxon>Solirubrobacteraceae</taxon>
        <taxon>environmental samples</taxon>
    </lineage>
</organism>
<feature type="non-terminal residue" evidence="2">
    <location>
        <position position="36"/>
    </location>
</feature>
<name>A0A6J4RXC0_9ACTN</name>
<evidence type="ECO:0000313" key="2">
    <source>
        <dbReference type="EMBL" id="CAA9477644.1"/>
    </source>
</evidence>
<feature type="non-terminal residue" evidence="2">
    <location>
        <position position="1"/>
    </location>
</feature>
<gene>
    <name evidence="2" type="ORF">AVDCRST_MAG69-550</name>
</gene>
<dbReference type="AlphaFoldDB" id="A0A6J4RXC0"/>
<dbReference type="EMBL" id="CADCVP010000081">
    <property type="protein sequence ID" value="CAA9477644.1"/>
    <property type="molecule type" value="Genomic_DNA"/>
</dbReference>
<feature type="region of interest" description="Disordered" evidence="1">
    <location>
        <begin position="1"/>
        <end position="36"/>
    </location>
</feature>
<reference evidence="2" key="1">
    <citation type="submission" date="2020-02" db="EMBL/GenBank/DDBJ databases">
        <authorList>
            <person name="Meier V. D."/>
        </authorList>
    </citation>
    <scope>NUCLEOTIDE SEQUENCE</scope>
    <source>
        <strain evidence="2">AVDCRST_MAG69</strain>
    </source>
</reference>
<protein>
    <submittedName>
        <fullName evidence="2">Uncharacterized protein</fullName>
    </submittedName>
</protein>
<feature type="compositionally biased region" description="Basic residues" evidence="1">
    <location>
        <begin position="10"/>
        <end position="27"/>
    </location>
</feature>
<evidence type="ECO:0000256" key="1">
    <source>
        <dbReference type="SAM" id="MobiDB-lite"/>
    </source>
</evidence>
<accession>A0A6J4RXC0</accession>
<sequence length="36" mass="4041">APARAPGCAQRRRREQLIRGHRRRLHRLPGTPGSGV</sequence>
<proteinExistence type="predicted"/>